<evidence type="ECO:0000256" key="1">
    <source>
        <dbReference type="ARBA" id="ARBA00006738"/>
    </source>
</evidence>
<dbReference type="EMBL" id="LPUF01000001">
    <property type="protein sequence ID" value="OQK17351.1"/>
    <property type="molecule type" value="Genomic_DNA"/>
</dbReference>
<dbReference type="OrthoDB" id="9794876at2"/>
<dbReference type="InterPro" id="IPR003509">
    <property type="entry name" value="UPF0102_YraN-like"/>
</dbReference>
<dbReference type="NCBIfam" id="TIGR00252">
    <property type="entry name" value="YraN family protein"/>
    <property type="match status" value="1"/>
</dbReference>
<comment type="caution">
    <text evidence="3">The sequence shown here is derived from an EMBL/GenBank/DDBJ whole genome shotgun (WGS) entry which is preliminary data.</text>
</comment>
<comment type="similarity">
    <text evidence="1 2">Belongs to the UPF0102 family.</text>
</comment>
<dbReference type="AlphaFoldDB" id="A0A1V8M6Z8"/>
<dbReference type="RefSeq" id="WP_080521964.1">
    <property type="nucleotide sequence ID" value="NZ_LPUF01000001.1"/>
</dbReference>
<dbReference type="STRING" id="1420851.AU255_05565"/>
<evidence type="ECO:0000256" key="2">
    <source>
        <dbReference type="HAMAP-Rule" id="MF_00048"/>
    </source>
</evidence>
<accession>A0A1V8M6Z8</accession>
<dbReference type="HAMAP" id="MF_00048">
    <property type="entry name" value="UPF0102"/>
    <property type="match status" value="1"/>
</dbReference>
<proteinExistence type="inferred from homology"/>
<dbReference type="Proteomes" id="UP000191980">
    <property type="component" value="Unassembled WGS sequence"/>
</dbReference>
<protein>
    <recommendedName>
        <fullName evidence="2">UPF0102 protein AU255_05565</fullName>
    </recommendedName>
</protein>
<dbReference type="SUPFAM" id="SSF52980">
    <property type="entry name" value="Restriction endonuclease-like"/>
    <property type="match status" value="1"/>
</dbReference>
<dbReference type="Pfam" id="PF02021">
    <property type="entry name" value="UPF0102"/>
    <property type="match status" value="1"/>
</dbReference>
<keyword evidence="4" id="KW-1185">Reference proteome</keyword>
<sequence length="117" mass="13637">MQTKFTNSIQQGRYYEDQALSYLLDQGLELVARNYRCKWGELDLLMLERGALIIVEVRYRKNNHYGSAVESVTANKQERIVAAAKHYIMTYKINQPIRFDVLAITGDTQTDWIKNAF</sequence>
<evidence type="ECO:0000313" key="4">
    <source>
        <dbReference type="Proteomes" id="UP000191980"/>
    </source>
</evidence>
<dbReference type="InterPro" id="IPR011856">
    <property type="entry name" value="tRNA_endonuc-like_dom_sf"/>
</dbReference>
<evidence type="ECO:0000313" key="3">
    <source>
        <dbReference type="EMBL" id="OQK17351.1"/>
    </source>
</evidence>
<dbReference type="NCBIfam" id="NF009150">
    <property type="entry name" value="PRK12497.1-3"/>
    <property type="match status" value="1"/>
</dbReference>
<dbReference type="InterPro" id="IPR011335">
    <property type="entry name" value="Restrct_endonuc-II-like"/>
</dbReference>
<dbReference type="GO" id="GO:0003676">
    <property type="term" value="F:nucleic acid binding"/>
    <property type="evidence" value="ECO:0007669"/>
    <property type="project" value="InterPro"/>
</dbReference>
<reference evidence="3 4" key="1">
    <citation type="submission" date="2015-12" db="EMBL/GenBank/DDBJ databases">
        <authorList>
            <person name="Shamseldin A."/>
            <person name="Moawad H."/>
            <person name="Abd El-Rahim W.M."/>
            <person name="Sadowsky M.J."/>
        </authorList>
    </citation>
    <scope>NUCLEOTIDE SEQUENCE [LARGE SCALE GENOMIC DNA]</scope>
    <source>
        <strain evidence="3 4">WF1</strain>
    </source>
</reference>
<dbReference type="Gene3D" id="3.40.1350.10">
    <property type="match status" value="1"/>
</dbReference>
<dbReference type="PANTHER" id="PTHR34039">
    <property type="entry name" value="UPF0102 PROTEIN YRAN"/>
    <property type="match status" value="1"/>
</dbReference>
<dbReference type="PANTHER" id="PTHR34039:SF1">
    <property type="entry name" value="UPF0102 PROTEIN YRAN"/>
    <property type="match status" value="1"/>
</dbReference>
<gene>
    <name evidence="3" type="ORF">AU255_05565</name>
</gene>
<name>A0A1V8M6Z8_9GAMM</name>
<organism evidence="3 4">
    <name type="scientific">Methyloprofundus sedimenti</name>
    <dbReference type="NCBI Taxonomy" id="1420851"/>
    <lineage>
        <taxon>Bacteria</taxon>
        <taxon>Pseudomonadati</taxon>
        <taxon>Pseudomonadota</taxon>
        <taxon>Gammaproteobacteria</taxon>
        <taxon>Methylococcales</taxon>
        <taxon>Methylococcaceae</taxon>
        <taxon>Methyloprofundus</taxon>
    </lineage>
</organism>